<dbReference type="RefSeq" id="WP_389832617.1">
    <property type="nucleotide sequence ID" value="NZ_JBIAJP010000010.1"/>
</dbReference>
<evidence type="ECO:0000313" key="1">
    <source>
        <dbReference type="EMBL" id="MFF0007494.1"/>
    </source>
</evidence>
<dbReference type="EMBL" id="JBIAJP010000010">
    <property type="protein sequence ID" value="MFF0007494.1"/>
    <property type="molecule type" value="Genomic_DNA"/>
</dbReference>
<dbReference type="Proteomes" id="UP001601422">
    <property type="component" value="Unassembled WGS sequence"/>
</dbReference>
<gene>
    <name evidence="1" type="ORF">ACFYQT_29180</name>
</gene>
<proteinExistence type="predicted"/>
<organism evidence="1 2">
    <name type="scientific">Streptomyces tibetensis</name>
    <dbReference type="NCBI Taxonomy" id="2382123"/>
    <lineage>
        <taxon>Bacteria</taxon>
        <taxon>Bacillati</taxon>
        <taxon>Actinomycetota</taxon>
        <taxon>Actinomycetes</taxon>
        <taxon>Kitasatosporales</taxon>
        <taxon>Streptomycetaceae</taxon>
        <taxon>Streptomyces</taxon>
    </lineage>
</organism>
<reference evidence="1 2" key="1">
    <citation type="submission" date="2024-10" db="EMBL/GenBank/DDBJ databases">
        <title>The Natural Products Discovery Center: Release of the First 8490 Sequenced Strains for Exploring Actinobacteria Biosynthetic Diversity.</title>
        <authorList>
            <person name="Kalkreuter E."/>
            <person name="Kautsar S.A."/>
            <person name="Yang D."/>
            <person name="Bader C.D."/>
            <person name="Teijaro C.N."/>
            <person name="Fluegel L."/>
            <person name="Davis C.M."/>
            <person name="Simpson J.R."/>
            <person name="Lauterbach L."/>
            <person name="Steele A.D."/>
            <person name="Gui C."/>
            <person name="Meng S."/>
            <person name="Li G."/>
            <person name="Viehrig K."/>
            <person name="Ye F."/>
            <person name="Su P."/>
            <person name="Kiefer A.F."/>
            <person name="Nichols A."/>
            <person name="Cepeda A.J."/>
            <person name="Yan W."/>
            <person name="Fan B."/>
            <person name="Jiang Y."/>
            <person name="Adhikari A."/>
            <person name="Zheng C.-J."/>
            <person name="Schuster L."/>
            <person name="Cowan T.M."/>
            <person name="Smanski M.J."/>
            <person name="Chevrette M.G."/>
            <person name="De Carvalho L.P.S."/>
            <person name="Shen B."/>
        </authorList>
    </citation>
    <scope>NUCLEOTIDE SEQUENCE [LARGE SCALE GENOMIC DNA]</scope>
    <source>
        <strain evidence="1 2">NPDC005497</strain>
    </source>
</reference>
<sequence length="213" mass="23637">MSRRRRGFIQTLRAELTVAWARASARRLLRQGRLKPHEGLQSLVEAVARMRGKPLIVRYEPLVDDVSGLCIETKTADIIVIDTAATPLLGLQVLGHEVRHLLKDCGSRAQRIRRRLLRLLERCHLRTPRPTACDDPNHSLLSPELLAGLLPALPDTIVLDVQERRVRVHMRAGEHEELDAAETFGTELLGLLPLIADTGSGAIISSLERGTGI</sequence>
<protein>
    <submittedName>
        <fullName evidence="1">Uncharacterized protein</fullName>
    </submittedName>
</protein>
<keyword evidence="2" id="KW-1185">Reference proteome</keyword>
<name>A0ABW6N2J9_9ACTN</name>
<evidence type="ECO:0000313" key="2">
    <source>
        <dbReference type="Proteomes" id="UP001601422"/>
    </source>
</evidence>
<accession>A0ABW6N2J9</accession>
<comment type="caution">
    <text evidence="1">The sequence shown here is derived from an EMBL/GenBank/DDBJ whole genome shotgun (WGS) entry which is preliminary data.</text>
</comment>